<dbReference type="EMBL" id="ABCP01000041">
    <property type="protein sequence ID" value="EDM46393.1"/>
    <property type="molecule type" value="Genomic_DNA"/>
</dbReference>
<sequence length="27" mass="3036">MDLNLLVSLNDLLADRNFTTAAVRFNV</sequence>
<keyword evidence="3" id="KW-1185">Reference proteome</keyword>
<organism evidence="2 3">
    <name type="scientific">Marinobacter algicola DG893</name>
    <dbReference type="NCBI Taxonomy" id="443152"/>
    <lineage>
        <taxon>Bacteria</taxon>
        <taxon>Pseudomonadati</taxon>
        <taxon>Pseudomonadota</taxon>
        <taxon>Gammaproteobacteria</taxon>
        <taxon>Pseudomonadales</taxon>
        <taxon>Marinobacteraceae</taxon>
        <taxon>Marinobacter</taxon>
    </lineage>
</organism>
<protein>
    <recommendedName>
        <fullName evidence="1">HTH lysR-type domain-containing protein</fullName>
    </recommendedName>
</protein>
<evidence type="ECO:0000259" key="1">
    <source>
        <dbReference type="PROSITE" id="PS50931"/>
    </source>
</evidence>
<evidence type="ECO:0000313" key="3">
    <source>
        <dbReference type="Proteomes" id="UP000005856"/>
    </source>
</evidence>
<accession>A6F4A0</accession>
<dbReference type="InterPro" id="IPR000847">
    <property type="entry name" value="LysR_HTH_N"/>
</dbReference>
<proteinExistence type="predicted"/>
<comment type="caution">
    <text evidence="2">The sequence shown here is derived from an EMBL/GenBank/DDBJ whole genome shotgun (WGS) entry which is preliminary data.</text>
</comment>
<gene>
    <name evidence="2" type="ORF">MDG893_13059</name>
</gene>
<reference evidence="2 3" key="1">
    <citation type="submission" date="2007-06" db="EMBL/GenBank/DDBJ databases">
        <authorList>
            <person name="Green D."/>
            <person name="Ferriera S."/>
            <person name="Johnson J."/>
            <person name="Kravitz S."/>
            <person name="Beeson K."/>
            <person name="Sutton G."/>
            <person name="Rogers Y.-H."/>
            <person name="Friedman R."/>
            <person name="Frazier M."/>
            <person name="Venter J.C."/>
        </authorList>
    </citation>
    <scope>NUCLEOTIDE SEQUENCE [LARGE SCALE GENOMIC DNA]</scope>
    <source>
        <strain evidence="2 3">DG893</strain>
    </source>
</reference>
<feature type="domain" description="HTH lysR-type" evidence="1">
    <location>
        <begin position="1"/>
        <end position="27"/>
    </location>
</feature>
<name>A6F4A0_9GAMM</name>
<dbReference type="Proteomes" id="UP000005856">
    <property type="component" value="Unassembled WGS sequence"/>
</dbReference>
<dbReference type="GO" id="GO:0003700">
    <property type="term" value="F:DNA-binding transcription factor activity"/>
    <property type="evidence" value="ECO:0007669"/>
    <property type="project" value="InterPro"/>
</dbReference>
<dbReference type="AlphaFoldDB" id="A6F4A0"/>
<evidence type="ECO:0000313" key="2">
    <source>
        <dbReference type="EMBL" id="EDM46393.1"/>
    </source>
</evidence>
<dbReference type="PROSITE" id="PS50931">
    <property type="entry name" value="HTH_LYSR"/>
    <property type="match status" value="1"/>
</dbReference>